<dbReference type="PANTHER" id="PTHR11081:SF9">
    <property type="entry name" value="FLAP ENDONUCLEASE 1"/>
    <property type="match status" value="1"/>
</dbReference>
<dbReference type="PRINTS" id="PR00853">
    <property type="entry name" value="XPGRADSUPER"/>
</dbReference>
<evidence type="ECO:0000256" key="13">
    <source>
        <dbReference type="SAM" id="Coils"/>
    </source>
</evidence>
<dbReference type="InterPro" id="IPR006084">
    <property type="entry name" value="XPG/Rad2"/>
</dbReference>
<keyword evidence="6 12" id="KW-0378">Hydrolase</keyword>
<feature type="binding site" evidence="12">
    <location>
        <position position="172"/>
    </location>
    <ligand>
        <name>Mg(2+)</name>
        <dbReference type="ChEBI" id="CHEBI:18420"/>
        <label>2</label>
    </ligand>
</feature>
<dbReference type="OMA" id="MGIPWVQ"/>
<dbReference type="EC" id="3.1.-.-" evidence="12"/>
<dbReference type="CDD" id="cd09903">
    <property type="entry name" value="H3TH_FEN1-Arc"/>
    <property type="match status" value="1"/>
</dbReference>
<feature type="binding site" evidence="12">
    <location>
        <position position="149"/>
    </location>
    <ligand>
        <name>Mg(2+)</name>
        <dbReference type="ChEBI" id="CHEBI:18420"/>
        <label>1</label>
    </ligand>
</feature>
<evidence type="ECO:0000256" key="1">
    <source>
        <dbReference type="ARBA" id="ARBA00022705"/>
    </source>
</evidence>
<dbReference type="FunFam" id="1.10.150.20:FF:000030">
    <property type="entry name" value="Flap endonuclease GEN-like 1"/>
    <property type="match status" value="1"/>
</dbReference>
<dbReference type="RefSeq" id="WP_011018936.1">
    <property type="nucleotide sequence ID" value="NZ_DUJS01000002.1"/>
</dbReference>
<comment type="function">
    <text evidence="10">Structure-specific nuclease with 5'-flap endonuclease and 5'-3' exonuclease activities involved in DNA replication and repair. During DNA replication, cleaves the 5'-overhanging flap structure that is generated by displacement synthesis when DNA polymerase encounters the 5'-end of a downstream Okazaki fragment. Binds the unpaired 3'-DNA end and kinks the DNA to facilitate 5' cleavage specificity. Cleaves one nucleotide into the double-stranded DNA from the junction in flap DNA, leaving a nick for ligation. Also involved in the base excision repair (BER) pathway. Acts as a genome stabilization factor that prevents flaps from equilibrating into structures that lead to duplications and deletions. Also possesses 5'-3' exonuclease activity on nicked or gapped double-stranded DNA.</text>
</comment>
<proteinExistence type="inferred from homology"/>
<evidence type="ECO:0000259" key="15">
    <source>
        <dbReference type="SMART" id="SM00485"/>
    </source>
</evidence>
<dbReference type="SUPFAM" id="SSF47807">
    <property type="entry name" value="5' to 3' exonuclease, C-terminal subdomain"/>
    <property type="match status" value="1"/>
</dbReference>
<accession>A0A832THH6</accession>
<dbReference type="CDD" id="cd09867">
    <property type="entry name" value="PIN_FEN1"/>
    <property type="match status" value="1"/>
</dbReference>
<evidence type="ECO:0000256" key="11">
    <source>
        <dbReference type="ARBA" id="ARBA00065981"/>
    </source>
</evidence>
<gene>
    <name evidence="12 16" type="primary">fen</name>
    <name evidence="16" type="ORF">HA336_03150</name>
</gene>
<dbReference type="GO" id="GO:0008409">
    <property type="term" value="F:5'-3' exonuclease activity"/>
    <property type="evidence" value="ECO:0007669"/>
    <property type="project" value="UniProtKB-UniRule"/>
</dbReference>
<evidence type="ECO:0000256" key="2">
    <source>
        <dbReference type="ARBA" id="ARBA00022722"/>
    </source>
</evidence>
<name>A0A832THH6_9EURY</name>
<dbReference type="SMART" id="SM00484">
    <property type="entry name" value="XPGI"/>
    <property type="match status" value="1"/>
</dbReference>
<dbReference type="SMR" id="A0A832THH6"/>
<evidence type="ECO:0000256" key="9">
    <source>
        <dbReference type="ARBA" id="ARBA00023204"/>
    </source>
</evidence>
<dbReference type="GO" id="GO:0006281">
    <property type="term" value="P:DNA repair"/>
    <property type="evidence" value="ECO:0007669"/>
    <property type="project" value="UniProtKB-UniRule"/>
</dbReference>
<dbReference type="GO" id="GO:0043137">
    <property type="term" value="P:DNA replication, removal of RNA primer"/>
    <property type="evidence" value="ECO:0007669"/>
    <property type="project" value="UniProtKB-UniRule"/>
</dbReference>
<feature type="coiled-coil region" evidence="13">
    <location>
        <begin position="88"/>
        <end position="127"/>
    </location>
</feature>
<evidence type="ECO:0000256" key="4">
    <source>
        <dbReference type="ARBA" id="ARBA00022759"/>
    </source>
</evidence>
<dbReference type="Pfam" id="PF00752">
    <property type="entry name" value="XPG_N"/>
    <property type="match status" value="1"/>
</dbReference>
<dbReference type="HAMAP" id="MF_00614">
    <property type="entry name" value="Fen"/>
    <property type="match status" value="1"/>
</dbReference>
<dbReference type="SMART" id="SM00485">
    <property type="entry name" value="XPGN"/>
    <property type="match status" value="1"/>
</dbReference>
<feature type="binding site" evidence="12">
    <location>
        <position position="28"/>
    </location>
    <ligand>
        <name>Mg(2+)</name>
        <dbReference type="ChEBI" id="CHEBI:18420"/>
        <label>1</label>
    </ligand>
</feature>
<dbReference type="EMBL" id="DUJS01000002">
    <property type="protein sequence ID" value="HII70213.1"/>
    <property type="molecule type" value="Genomic_DNA"/>
</dbReference>
<evidence type="ECO:0000256" key="3">
    <source>
        <dbReference type="ARBA" id="ARBA00022723"/>
    </source>
</evidence>
<feature type="binding site" evidence="12">
    <location>
        <position position="151"/>
    </location>
    <ligand>
        <name>Mg(2+)</name>
        <dbReference type="ChEBI" id="CHEBI:18420"/>
        <label>1</label>
    </ligand>
</feature>
<feature type="region of interest" description="N-domain" evidence="12">
    <location>
        <begin position="1"/>
        <end position="98"/>
    </location>
</feature>
<protein>
    <recommendedName>
        <fullName evidence="12">Flap endonuclease 1</fullName>
        <shortName evidence="12">FEN-1</shortName>
        <ecNumber evidence="12">3.1.-.-</ecNumber>
    </recommendedName>
    <alternativeName>
        <fullName evidence="12">Flap structure-specific endonuclease 1</fullName>
    </alternativeName>
</protein>
<dbReference type="PANTHER" id="PTHR11081">
    <property type="entry name" value="FLAP ENDONUCLEASE FAMILY MEMBER"/>
    <property type="match status" value="1"/>
</dbReference>
<dbReference type="InterPro" id="IPR006086">
    <property type="entry name" value="XPG-I_dom"/>
</dbReference>
<feature type="binding site" evidence="12">
    <location>
        <position position="170"/>
    </location>
    <ligand>
        <name>Mg(2+)</name>
        <dbReference type="ChEBI" id="CHEBI:18420"/>
        <label>2</label>
    </ligand>
</feature>
<dbReference type="InterPro" id="IPR029060">
    <property type="entry name" value="PIN-like_dom_sf"/>
</dbReference>
<comment type="function">
    <text evidence="12">Structure-specific nuclease with 5'-flap endonuclease and 5'-3' exonuclease activities involved in DNA replication and repair. During DNA replication, cleaves the 5'-overhanging flap structure that is generated by displacement synthesis when DNA polymerase encounters the 5'-end of a downstream Okazaki fragment. Binds the unpaired 3'-DNA end and kinks the DNA to facilitate 5' cleavage specificity. Cleaves one nucleotide into the double-stranded DNA from the junction in flap DNA, leaving a nick for ligation. Also involved in the base excision repair (BER) pathway. Acts as a genome stabilization factor that prevents flaps from equilibrating into structurs that lead to duplications and deletions. Also possesses 5'-3' exonuclease activity on nicked or gapped double-stranded DNA.</text>
</comment>
<dbReference type="SMART" id="SM00279">
    <property type="entry name" value="HhH2"/>
    <property type="match status" value="1"/>
</dbReference>
<evidence type="ECO:0000256" key="12">
    <source>
        <dbReference type="HAMAP-Rule" id="MF_00614"/>
    </source>
</evidence>
<organism evidence="16 17">
    <name type="scientific">Methanopyrus kandleri</name>
    <dbReference type="NCBI Taxonomy" id="2320"/>
    <lineage>
        <taxon>Archaea</taxon>
        <taxon>Methanobacteriati</taxon>
        <taxon>Methanobacteriota</taxon>
        <taxon>Methanomada group</taxon>
        <taxon>Methanopyri</taxon>
        <taxon>Methanopyrales</taxon>
        <taxon>Methanopyraceae</taxon>
        <taxon>Methanopyrus</taxon>
    </lineage>
</organism>
<dbReference type="InterPro" id="IPR036279">
    <property type="entry name" value="5-3_exonuclease_C_sf"/>
</dbReference>
<comment type="cofactor">
    <cofactor evidence="12">
        <name>Mg(2+)</name>
        <dbReference type="ChEBI" id="CHEBI:18420"/>
    </cofactor>
    <text evidence="12">Binds 2 magnesium ions per subunit. They probably participate in the reaction catalyzed by the enzyme. May bind an additional third magnesium ion after substrate binding.</text>
</comment>
<dbReference type="PROSITE" id="PS00841">
    <property type="entry name" value="XPG_1"/>
    <property type="match status" value="1"/>
</dbReference>
<dbReference type="InterPro" id="IPR019974">
    <property type="entry name" value="XPG_CS"/>
</dbReference>
<comment type="similarity">
    <text evidence="12">Belongs to the XPG/RAD2 endonuclease family. FEN1 subfamily.</text>
</comment>
<dbReference type="Pfam" id="PF00867">
    <property type="entry name" value="XPG_I"/>
    <property type="match status" value="1"/>
</dbReference>
<feature type="binding site" evidence="12">
    <location>
        <position position="234"/>
    </location>
    <ligand>
        <name>Mg(2+)</name>
        <dbReference type="ChEBI" id="CHEBI:18420"/>
        <label>2</label>
    </ligand>
</feature>
<keyword evidence="3 12" id="KW-0479">Metal-binding</keyword>
<evidence type="ECO:0000256" key="10">
    <source>
        <dbReference type="ARBA" id="ARBA00024702"/>
    </source>
</evidence>
<keyword evidence="8 12" id="KW-0460">Magnesium</keyword>
<evidence type="ECO:0000313" key="17">
    <source>
        <dbReference type="Proteomes" id="UP000619545"/>
    </source>
</evidence>
<keyword evidence="7 12" id="KW-0269">Exonuclease</keyword>
<evidence type="ECO:0000256" key="5">
    <source>
        <dbReference type="ARBA" id="ARBA00022763"/>
    </source>
</evidence>
<keyword evidence="13" id="KW-0175">Coiled coil</keyword>
<evidence type="ECO:0000256" key="8">
    <source>
        <dbReference type="ARBA" id="ARBA00022842"/>
    </source>
</evidence>
<feature type="binding site" evidence="12">
    <location>
        <position position="80"/>
    </location>
    <ligand>
        <name>Mg(2+)</name>
        <dbReference type="ChEBI" id="CHEBI:18420"/>
        <label>1</label>
    </ligand>
</feature>
<dbReference type="GeneID" id="1476667"/>
<dbReference type="InterPro" id="IPR019973">
    <property type="entry name" value="Flap_endonuc_arc"/>
</dbReference>
<dbReference type="InterPro" id="IPR023426">
    <property type="entry name" value="Flap_endonuc"/>
</dbReference>
<dbReference type="SUPFAM" id="SSF88723">
    <property type="entry name" value="PIN domain-like"/>
    <property type="match status" value="1"/>
</dbReference>
<keyword evidence="2 12" id="KW-0540">Nuclease</keyword>
<dbReference type="Gene3D" id="3.40.50.1010">
    <property type="entry name" value="5'-nuclease"/>
    <property type="match status" value="1"/>
</dbReference>
<keyword evidence="1 12" id="KW-0235">DNA replication</keyword>
<dbReference type="GO" id="GO:0000287">
    <property type="term" value="F:magnesium ion binding"/>
    <property type="evidence" value="ECO:0007669"/>
    <property type="project" value="UniProtKB-UniRule"/>
</dbReference>
<keyword evidence="9 12" id="KW-0234">DNA repair</keyword>
<dbReference type="FunFam" id="3.40.50.1010:FF:000016">
    <property type="entry name" value="Flap endonuclease 1"/>
    <property type="match status" value="1"/>
</dbReference>
<dbReference type="AlphaFoldDB" id="A0A832THH6"/>
<keyword evidence="4 12" id="KW-0255">Endonuclease</keyword>
<dbReference type="InterPro" id="IPR006085">
    <property type="entry name" value="XPG_DNA_repair_N"/>
</dbReference>
<feature type="domain" description="XPG N-terminal" evidence="15">
    <location>
        <begin position="1"/>
        <end position="101"/>
    </location>
</feature>
<evidence type="ECO:0000256" key="7">
    <source>
        <dbReference type="ARBA" id="ARBA00022839"/>
    </source>
</evidence>
<evidence type="ECO:0000259" key="14">
    <source>
        <dbReference type="SMART" id="SM00484"/>
    </source>
</evidence>
<keyword evidence="5 12" id="KW-0227">DNA damage</keyword>
<feature type="domain" description="XPG-I" evidence="14">
    <location>
        <begin position="137"/>
        <end position="218"/>
    </location>
</feature>
<dbReference type="GO" id="GO:0017108">
    <property type="term" value="F:5'-flap endonuclease activity"/>
    <property type="evidence" value="ECO:0007669"/>
    <property type="project" value="UniProtKB-UniRule"/>
</dbReference>
<comment type="subunit">
    <text evidence="11 12">Interacts with PCNA. PCNA stimulates the nuclease activity without altering cleavage specificity.</text>
</comment>
<evidence type="ECO:0000313" key="16">
    <source>
        <dbReference type="EMBL" id="HII70213.1"/>
    </source>
</evidence>
<comment type="caution">
    <text evidence="12">Lacks conserved residue(s) required for the propagation of feature annotation.</text>
</comment>
<evidence type="ECO:0000256" key="6">
    <source>
        <dbReference type="ARBA" id="ARBA00022801"/>
    </source>
</evidence>
<dbReference type="Gene3D" id="1.10.150.20">
    <property type="entry name" value="5' to 3' exonuclease, C-terminal subdomain"/>
    <property type="match status" value="1"/>
</dbReference>
<dbReference type="NCBIfam" id="TIGR03674">
    <property type="entry name" value="fen_arch"/>
    <property type="match status" value="1"/>
</dbReference>
<dbReference type="GO" id="GO:0003677">
    <property type="term" value="F:DNA binding"/>
    <property type="evidence" value="ECO:0007669"/>
    <property type="project" value="UniProtKB-UniRule"/>
</dbReference>
<feature type="region of interest" description="Interaction with PCNA" evidence="12">
    <location>
        <begin position="340"/>
        <end position="348"/>
    </location>
</feature>
<dbReference type="Proteomes" id="UP000619545">
    <property type="component" value="Unassembled WGS sequence"/>
</dbReference>
<sequence length="348" mass="40252">MGLAELRELIEPEETDLRALAGREIAIDAFNALYQFLTTIMKDGRPLMDSRGRITSHLNGLLYRTVNLVEEGIKPVYVFDGEPPDLKRETLERRRERKEEAMEKLRRAKTKEEREKYARQVARLDESLVEDAKRLLDLMGIPWVQAPSEGEAQCAYMARCGDVWATGSQDYDSLLFGSPRLVRNITIVGKRKHPHTGEIIEVKPEIMRLEDVLDQLGLESREQLVDLAILLGTDYNPDGVPGIGPKRALQLIRKYGSLDELKDTDIWPKIERHLPVEPEKLRRLFLEPEVTDDYELDWDEPDEEGLVEFLVEERDFSEDRVRRAVERLKEALQELRKGGRQETLDAFF</sequence>
<reference evidence="16" key="1">
    <citation type="journal article" date="2020" name="bioRxiv">
        <title>A rank-normalized archaeal taxonomy based on genome phylogeny resolves widespread incomplete and uneven classifications.</title>
        <authorList>
            <person name="Rinke C."/>
            <person name="Chuvochina M."/>
            <person name="Mussig A.J."/>
            <person name="Chaumeil P.-A."/>
            <person name="Waite D.W."/>
            <person name="Whitman W.B."/>
            <person name="Parks D.H."/>
            <person name="Hugenholtz P."/>
        </authorList>
    </citation>
    <scope>NUCLEOTIDE SEQUENCE</scope>
    <source>
        <strain evidence="16">UBA8853</strain>
    </source>
</reference>
<comment type="caution">
    <text evidence="16">The sequence shown here is derived from an EMBL/GenBank/DDBJ whole genome shotgun (WGS) entry which is preliminary data.</text>
</comment>
<dbReference type="InterPro" id="IPR008918">
    <property type="entry name" value="HhH2"/>
</dbReference>